<dbReference type="PANTHER" id="PTHR46411:SF4">
    <property type="entry name" value="AAA+ ATPASE DOMAIN-CONTAINING PROTEIN"/>
    <property type="match status" value="1"/>
</dbReference>
<feature type="domain" description="AAA+ ATPase" evidence="2">
    <location>
        <begin position="754"/>
        <end position="879"/>
    </location>
</feature>
<accession>A0A0D2GXI6</accession>
<reference evidence="3 4" key="1">
    <citation type="submission" date="2015-01" db="EMBL/GenBank/DDBJ databases">
        <title>The Genome Sequence of Rhinocladiella mackenzie CBS 650.93.</title>
        <authorList>
            <consortium name="The Broad Institute Genomics Platform"/>
            <person name="Cuomo C."/>
            <person name="de Hoog S."/>
            <person name="Gorbushina A."/>
            <person name="Stielow B."/>
            <person name="Teixiera M."/>
            <person name="Abouelleil A."/>
            <person name="Chapman S.B."/>
            <person name="Priest M."/>
            <person name="Young S.K."/>
            <person name="Wortman J."/>
            <person name="Nusbaum C."/>
            <person name="Birren B."/>
        </authorList>
    </citation>
    <scope>NUCLEOTIDE SEQUENCE [LARGE SCALE GENOMIC DNA]</scope>
    <source>
        <strain evidence="3 4">CBS 650.93</strain>
    </source>
</reference>
<dbReference type="HOGENOM" id="CLU_004471_6_0_1"/>
<dbReference type="EMBL" id="KN847480">
    <property type="protein sequence ID" value="KIX02888.1"/>
    <property type="molecule type" value="Genomic_DNA"/>
</dbReference>
<protein>
    <recommendedName>
        <fullName evidence="2">AAA+ ATPase domain-containing protein</fullName>
    </recommendedName>
</protein>
<evidence type="ECO:0000256" key="1">
    <source>
        <dbReference type="SAM" id="MobiDB-lite"/>
    </source>
</evidence>
<evidence type="ECO:0000313" key="4">
    <source>
        <dbReference type="Proteomes" id="UP000053617"/>
    </source>
</evidence>
<dbReference type="CDD" id="cd19481">
    <property type="entry name" value="RecA-like_protease"/>
    <property type="match status" value="1"/>
</dbReference>
<keyword evidence="4" id="KW-1185">Reference proteome</keyword>
<dbReference type="Pfam" id="PF22942">
    <property type="entry name" value="DUF7025"/>
    <property type="match status" value="1"/>
</dbReference>
<dbReference type="InterPro" id="IPR003593">
    <property type="entry name" value="AAA+_ATPase"/>
</dbReference>
<evidence type="ECO:0000313" key="3">
    <source>
        <dbReference type="EMBL" id="KIX02888.1"/>
    </source>
</evidence>
<dbReference type="VEuPathDB" id="FungiDB:Z518_08831"/>
<dbReference type="Pfam" id="PF23232">
    <property type="entry name" value="AAA_lid_13"/>
    <property type="match status" value="1"/>
</dbReference>
<dbReference type="Pfam" id="PF00004">
    <property type="entry name" value="AAA"/>
    <property type="match status" value="1"/>
</dbReference>
<name>A0A0D2GXI6_9EURO</name>
<dbReference type="Proteomes" id="UP000053617">
    <property type="component" value="Unassembled WGS sequence"/>
</dbReference>
<dbReference type="InterPro" id="IPR027417">
    <property type="entry name" value="P-loop_NTPase"/>
</dbReference>
<proteinExistence type="predicted"/>
<feature type="region of interest" description="Disordered" evidence="1">
    <location>
        <begin position="1"/>
        <end position="129"/>
    </location>
</feature>
<dbReference type="GeneID" id="25296902"/>
<dbReference type="GO" id="GO:0016887">
    <property type="term" value="F:ATP hydrolysis activity"/>
    <property type="evidence" value="ECO:0007669"/>
    <property type="project" value="InterPro"/>
</dbReference>
<dbReference type="RefSeq" id="XP_013270024.1">
    <property type="nucleotide sequence ID" value="XM_013414570.1"/>
</dbReference>
<dbReference type="OrthoDB" id="10042665at2759"/>
<dbReference type="InterPro" id="IPR054289">
    <property type="entry name" value="DUF7025"/>
</dbReference>
<evidence type="ECO:0000259" key="2">
    <source>
        <dbReference type="SMART" id="SM00382"/>
    </source>
</evidence>
<dbReference type="SMART" id="SM00382">
    <property type="entry name" value="AAA"/>
    <property type="match status" value="1"/>
</dbReference>
<feature type="compositionally biased region" description="Basic residues" evidence="1">
    <location>
        <begin position="53"/>
        <end position="65"/>
    </location>
</feature>
<dbReference type="SUPFAM" id="SSF52540">
    <property type="entry name" value="P-loop containing nucleoside triphosphate hydrolases"/>
    <property type="match status" value="1"/>
</dbReference>
<dbReference type="InterPro" id="IPR003959">
    <property type="entry name" value="ATPase_AAA_core"/>
</dbReference>
<dbReference type="Gene3D" id="3.40.50.300">
    <property type="entry name" value="P-loop containing nucleotide triphosphate hydrolases"/>
    <property type="match status" value="1"/>
</dbReference>
<gene>
    <name evidence="3" type="ORF">Z518_08831</name>
</gene>
<sequence>MSTPTAGAHMDSGFVEGNAPASNEQENIAMTAEPEPVREGSPSQTLPQNPPAHRSRAARKKRKQQQLKQALATMMESFQGIFDDSGADVSDLDDPAPNNQGAAGDALTPISDYGGLSPPPSPRERGRNDIPTFQDVAHRHQPICAYDDEDSQPQQISRRGTIIEEIKPGPISYETELYEYTRSPDGELEEPGMVDATTTPAPRKISKIGARSSANGANQSNCVFRVVSMYSIPPGSRKNRSRYDRDRFTYARERSPSIDSIGQDRWRNSRSRTYTSGRPMRPVQVIAGLGSYVVIYSDVIMSAIRSCVKVYPGLSRAFEFMIVPAPYTLIVHYRKELQEYSDSLPDDPVPRPKQPESPVTSKDDKDDDEEEDVVERAPDLEPKKHIPLLLDFVFTPEFTQNFDHEMALRKKPVPTCTYAMSWLLFRPGTMVYAWIGDSVDAYIVDWYELEGLYEKARTSRRRPGLAEAVRPPNMSRGESVEFSPVPKSVVVKLHYLEFDGTHVGRRPRNVTITPFEGEKEITSLPVYPVEFCRDPQLREKLVKRGQKYVRLCQRSYMSYKGDTLATISTPSRMVNGRVMIDSRTYYNDDDAADRILRLKVPTEDGIIASQSSSDSDSSGVSDSRYHNRRKRRNYRRRIKDLKKTPLRRNGMAEYDLVEPSKIKFTDDQFMLFPMRIWGFVLRERRWYLLNIDNLKDPVFQENIIDDLVLKDEAKNLIQALSSTHGIGSEDNPGGEDNGEGFGHWSADIVQNKGEGRIFLLHGKPGVGKTSTAECVAEEARVPLLAITCGDLGIEPNEVERALMKWFKLATLWKAVLLLDEADVYLESRLSGDLARNSLVSIFLRALEYYQGVLFLTTNRVGTFDEAMLSRIHVVLHYADFDDSERQKIWTTSFRKLGDERPDVKVGPGLMDYALENQRVLDLKWNGREIRNAFNTIVALAEFDAEKKRRAGKTASIVLERSHLVQVVKMSEDFKKYMKSTRGLDESALAKAMKIRDDAAMQKIMEGTDWGARR</sequence>
<organism evidence="3 4">
    <name type="scientific">Rhinocladiella mackenziei CBS 650.93</name>
    <dbReference type="NCBI Taxonomy" id="1442369"/>
    <lineage>
        <taxon>Eukaryota</taxon>
        <taxon>Fungi</taxon>
        <taxon>Dikarya</taxon>
        <taxon>Ascomycota</taxon>
        <taxon>Pezizomycotina</taxon>
        <taxon>Eurotiomycetes</taxon>
        <taxon>Chaetothyriomycetidae</taxon>
        <taxon>Chaetothyriales</taxon>
        <taxon>Herpotrichiellaceae</taxon>
        <taxon>Rhinocladiella</taxon>
    </lineage>
</organism>
<dbReference type="PANTHER" id="PTHR46411">
    <property type="entry name" value="FAMILY ATPASE, PUTATIVE-RELATED"/>
    <property type="match status" value="1"/>
</dbReference>
<dbReference type="GO" id="GO:0005524">
    <property type="term" value="F:ATP binding"/>
    <property type="evidence" value="ECO:0007669"/>
    <property type="project" value="InterPro"/>
</dbReference>
<dbReference type="InterPro" id="IPR056599">
    <property type="entry name" value="AAA_lid_fung"/>
</dbReference>
<feature type="region of interest" description="Disordered" evidence="1">
    <location>
        <begin position="607"/>
        <end position="634"/>
    </location>
</feature>
<feature type="region of interest" description="Disordered" evidence="1">
    <location>
        <begin position="341"/>
        <end position="377"/>
    </location>
</feature>
<dbReference type="STRING" id="1442369.A0A0D2GXI6"/>
<dbReference type="AlphaFoldDB" id="A0A0D2GXI6"/>
<feature type="compositionally biased region" description="Low complexity" evidence="1">
    <location>
        <begin position="609"/>
        <end position="622"/>
    </location>
</feature>